<dbReference type="AlphaFoldDB" id="A0A0R3UI56"/>
<evidence type="ECO:0000256" key="1">
    <source>
        <dbReference type="SAM" id="MobiDB-lite"/>
    </source>
</evidence>
<proteinExistence type="predicted"/>
<dbReference type="WBParaSite" id="MCOS_0000707501-mRNA-1">
    <property type="protein sequence ID" value="MCOS_0000707501-mRNA-1"/>
    <property type="gene ID" value="MCOS_0000707501"/>
</dbReference>
<keyword evidence="3" id="KW-1185">Reference proteome</keyword>
<feature type="compositionally biased region" description="Basic and acidic residues" evidence="1">
    <location>
        <begin position="18"/>
        <end position="32"/>
    </location>
</feature>
<feature type="compositionally biased region" description="Basic residues" evidence="1">
    <location>
        <begin position="54"/>
        <end position="63"/>
    </location>
</feature>
<feature type="compositionally biased region" description="Polar residues" evidence="1">
    <location>
        <begin position="33"/>
        <end position="42"/>
    </location>
</feature>
<reference evidence="2 3" key="2">
    <citation type="submission" date="2018-10" db="EMBL/GenBank/DDBJ databases">
        <authorList>
            <consortium name="Pathogen Informatics"/>
        </authorList>
    </citation>
    <scope>NUCLEOTIDE SEQUENCE [LARGE SCALE GENOMIC DNA]</scope>
</reference>
<evidence type="ECO:0000313" key="2">
    <source>
        <dbReference type="EMBL" id="VDD81073.1"/>
    </source>
</evidence>
<gene>
    <name evidence="2" type="ORF">MCOS_LOCUS7076</name>
</gene>
<organism evidence="4">
    <name type="scientific">Mesocestoides corti</name>
    <name type="common">Flatworm</name>
    <dbReference type="NCBI Taxonomy" id="53468"/>
    <lineage>
        <taxon>Eukaryota</taxon>
        <taxon>Metazoa</taxon>
        <taxon>Spiralia</taxon>
        <taxon>Lophotrochozoa</taxon>
        <taxon>Platyhelminthes</taxon>
        <taxon>Cestoda</taxon>
        <taxon>Eucestoda</taxon>
        <taxon>Cyclophyllidea</taxon>
        <taxon>Mesocestoididae</taxon>
        <taxon>Mesocestoides</taxon>
    </lineage>
</organism>
<protein>
    <submittedName>
        <fullName evidence="4">Transposase</fullName>
    </submittedName>
</protein>
<dbReference type="EMBL" id="UXSR01005323">
    <property type="protein sequence ID" value="VDD81073.1"/>
    <property type="molecule type" value="Genomic_DNA"/>
</dbReference>
<sequence>MGAINNDTVGCGQFGLSHGEHQMEHPSNDHSQDTLAVTSTPHPTDPRSRDTGRPKRNVIHQTKHQSEHKVPRRNNIAGDRGYKPITNTQMDLKDQSGFTGAKGKKQLNGATLKPRNAHLVY</sequence>
<feature type="region of interest" description="Disordered" evidence="1">
    <location>
        <begin position="1"/>
        <end position="121"/>
    </location>
</feature>
<dbReference type="Proteomes" id="UP000267029">
    <property type="component" value="Unassembled WGS sequence"/>
</dbReference>
<reference evidence="4" key="1">
    <citation type="submission" date="2017-02" db="UniProtKB">
        <authorList>
            <consortium name="WormBaseParasite"/>
        </authorList>
    </citation>
    <scope>IDENTIFICATION</scope>
</reference>
<name>A0A0R3UI56_MESCO</name>
<accession>A0A0R3UI56</accession>
<evidence type="ECO:0000313" key="4">
    <source>
        <dbReference type="WBParaSite" id="MCOS_0000707501-mRNA-1"/>
    </source>
</evidence>
<feature type="compositionally biased region" description="Basic and acidic residues" evidence="1">
    <location>
        <begin position="44"/>
        <end position="53"/>
    </location>
</feature>
<evidence type="ECO:0000313" key="3">
    <source>
        <dbReference type="Proteomes" id="UP000267029"/>
    </source>
</evidence>